<keyword evidence="5" id="KW-1185">Reference proteome</keyword>
<proteinExistence type="predicted"/>
<dbReference type="Gene3D" id="1.20.120.160">
    <property type="entry name" value="HPT domain"/>
    <property type="match status" value="1"/>
</dbReference>
<dbReference type="InterPro" id="IPR036641">
    <property type="entry name" value="HPT_dom_sf"/>
</dbReference>
<dbReference type="Proteomes" id="UP000790833">
    <property type="component" value="Unassembled WGS sequence"/>
</dbReference>
<sequence>MPEQKKQKLQDTGLVEWSVFSELVAMDEDEEGFSKNLFVTFVDQFKETFEEIEYLVRQRSDLEKLSSLGHYLKGSAAALGLNTISIQCERIQNYGKMDNFDHFELSKDLQDDTPIKDKENEQEKEKDVKSTNKQEETPDDKEKDNDDQIWFLLIKDACEKAKDGFEKLRAALNDYFDGGL</sequence>
<evidence type="ECO:0000256" key="2">
    <source>
        <dbReference type="SAM" id="MobiDB-lite"/>
    </source>
</evidence>
<dbReference type="GO" id="GO:0043424">
    <property type="term" value="F:protein histidine kinase binding"/>
    <property type="evidence" value="ECO:0007669"/>
    <property type="project" value="InterPro"/>
</dbReference>
<dbReference type="AlphaFoldDB" id="A0A9P7V9L8"/>
<feature type="region of interest" description="Disordered" evidence="2">
    <location>
        <begin position="111"/>
        <end position="144"/>
    </location>
</feature>
<dbReference type="GO" id="GO:0005634">
    <property type="term" value="C:nucleus"/>
    <property type="evidence" value="ECO:0007669"/>
    <property type="project" value="TreeGrafter"/>
</dbReference>
<gene>
    <name evidence="4" type="ORF">KQ657_005047</name>
</gene>
<keyword evidence="1" id="KW-0597">Phosphoprotein</keyword>
<evidence type="ECO:0000313" key="4">
    <source>
        <dbReference type="EMBL" id="KAG7193849.1"/>
    </source>
</evidence>
<dbReference type="GeneID" id="66118421"/>
<reference evidence="4" key="1">
    <citation type="submission" date="2021-03" db="EMBL/GenBank/DDBJ databases">
        <authorList>
            <person name="Palmer J.M."/>
        </authorList>
    </citation>
    <scope>NUCLEOTIDE SEQUENCE</scope>
    <source>
        <strain evidence="4">ARV_011</strain>
    </source>
</reference>
<comment type="caution">
    <text evidence="4">The sequence shown here is derived from an EMBL/GenBank/DDBJ whole genome shotgun (WGS) entry which is preliminary data.</text>
</comment>
<protein>
    <recommendedName>
        <fullName evidence="3">HPt domain-containing protein</fullName>
    </recommendedName>
</protein>
<dbReference type="PANTHER" id="PTHR28242:SF52">
    <property type="entry name" value="PHOSPHORELAY INTERMEDIATE PROTEIN YPD1"/>
    <property type="match status" value="1"/>
</dbReference>
<dbReference type="SUPFAM" id="SSF47226">
    <property type="entry name" value="Histidine-containing phosphotransfer domain, HPT domain"/>
    <property type="match status" value="1"/>
</dbReference>
<name>A0A9P7V9L8_9ASCO</name>
<dbReference type="GO" id="GO:0000160">
    <property type="term" value="P:phosphorelay signal transduction system"/>
    <property type="evidence" value="ECO:0007669"/>
    <property type="project" value="InterPro"/>
</dbReference>
<feature type="domain" description="HPt" evidence="3">
    <location>
        <begin position="30"/>
        <end position="131"/>
    </location>
</feature>
<evidence type="ECO:0000259" key="3">
    <source>
        <dbReference type="PROSITE" id="PS50894"/>
    </source>
</evidence>
<dbReference type="InterPro" id="IPR008207">
    <property type="entry name" value="Sig_transdc_His_kin_Hpt_dom"/>
</dbReference>
<dbReference type="EMBL" id="JAHMUF010000009">
    <property type="protein sequence ID" value="KAG7193849.1"/>
    <property type="molecule type" value="Genomic_DNA"/>
</dbReference>
<accession>A0A9P7V9L8</accession>
<evidence type="ECO:0000313" key="5">
    <source>
        <dbReference type="Proteomes" id="UP000790833"/>
    </source>
</evidence>
<organism evidence="4 5">
    <name type="scientific">Scheffersomyces spartinae</name>
    <dbReference type="NCBI Taxonomy" id="45513"/>
    <lineage>
        <taxon>Eukaryota</taxon>
        <taxon>Fungi</taxon>
        <taxon>Dikarya</taxon>
        <taxon>Ascomycota</taxon>
        <taxon>Saccharomycotina</taxon>
        <taxon>Pichiomycetes</taxon>
        <taxon>Debaryomycetaceae</taxon>
        <taxon>Scheffersomyces</taxon>
    </lineage>
</organism>
<dbReference type="PROSITE" id="PS50894">
    <property type="entry name" value="HPT"/>
    <property type="match status" value="1"/>
</dbReference>
<dbReference type="Pfam" id="PF01627">
    <property type="entry name" value="Hpt"/>
    <property type="match status" value="1"/>
</dbReference>
<dbReference type="InterPro" id="IPR045871">
    <property type="entry name" value="AHP1-5/YPD1"/>
</dbReference>
<dbReference type="RefSeq" id="XP_043049396.1">
    <property type="nucleotide sequence ID" value="XM_043195691.1"/>
</dbReference>
<dbReference type="OrthoDB" id="1673781at2759"/>
<dbReference type="GO" id="GO:0009927">
    <property type="term" value="F:histidine phosphotransfer kinase activity"/>
    <property type="evidence" value="ECO:0007669"/>
    <property type="project" value="InterPro"/>
</dbReference>
<dbReference type="PANTHER" id="PTHR28242">
    <property type="entry name" value="PHOSPHORELAY INTERMEDIATE PROTEIN YPD1"/>
    <property type="match status" value="1"/>
</dbReference>
<feature type="modified residue" description="Phosphohistidine" evidence="1">
    <location>
        <position position="70"/>
    </location>
</feature>
<dbReference type="GO" id="GO:0005737">
    <property type="term" value="C:cytoplasm"/>
    <property type="evidence" value="ECO:0007669"/>
    <property type="project" value="TreeGrafter"/>
</dbReference>
<evidence type="ECO:0000256" key="1">
    <source>
        <dbReference type="PROSITE-ProRule" id="PRU00110"/>
    </source>
</evidence>